<evidence type="ECO:0000313" key="2">
    <source>
        <dbReference type="EMBL" id="SEG71648.1"/>
    </source>
</evidence>
<dbReference type="OrthoDB" id="9806951at2"/>
<dbReference type="InterPro" id="IPR008571">
    <property type="entry name" value="HerA-like"/>
</dbReference>
<reference evidence="2 3" key="1">
    <citation type="submission" date="2016-10" db="EMBL/GenBank/DDBJ databases">
        <authorList>
            <person name="de Groot N.N."/>
        </authorList>
    </citation>
    <scope>NUCLEOTIDE SEQUENCE [LARGE SCALE GENOMIC DNA]</scope>
    <source>
        <strain evidence="2 3">DSM 26656</strain>
    </source>
</reference>
<evidence type="ECO:0000313" key="3">
    <source>
        <dbReference type="Proteomes" id="UP000236743"/>
    </source>
</evidence>
<protein>
    <recommendedName>
        <fullName evidence="1">Helicase HerA central domain-containing protein</fullName>
    </recommendedName>
</protein>
<dbReference type="EMBL" id="FNUY01000010">
    <property type="protein sequence ID" value="SEG71648.1"/>
    <property type="molecule type" value="Genomic_DNA"/>
</dbReference>
<dbReference type="InterPro" id="IPR002789">
    <property type="entry name" value="HerA_central"/>
</dbReference>
<dbReference type="Gene3D" id="3.40.50.300">
    <property type="entry name" value="P-loop containing nucleotide triphosphate hydrolases"/>
    <property type="match status" value="2"/>
</dbReference>
<dbReference type="AlphaFoldDB" id="A0A1H6CFH8"/>
<feature type="domain" description="Helicase HerA central" evidence="1">
    <location>
        <begin position="149"/>
        <end position="406"/>
    </location>
</feature>
<dbReference type="InterPro" id="IPR027417">
    <property type="entry name" value="P-loop_NTPase"/>
</dbReference>
<dbReference type="PANTHER" id="PTHR42957">
    <property type="entry name" value="HELICASE MJ1565-RELATED"/>
    <property type="match status" value="1"/>
</dbReference>
<dbReference type="Proteomes" id="UP000236743">
    <property type="component" value="Unassembled WGS sequence"/>
</dbReference>
<gene>
    <name evidence="2" type="ORF">SAMN04488115_11047</name>
</gene>
<proteinExistence type="predicted"/>
<accession>A0A1H6CFH8</accession>
<sequence>MQLAVKTGAFEADAAPDRREAGQQPDRALGRVVSCQGSRATILGAVSGNGLIGPDSWTIGRMISINLGNSRIVGLVYELRSVRPAWEEAGDNAIQIEVELLGEVIDSSDGSARFQSGISSYPPIGAIAHRIRAGDLALVHDLGSRVGVAIGALTQDSAIPATVCVEDMLSRHFALLGTTGVGKSSAVALLLRRSVAVRPRLRVLILDPHNEYANAFPDLALTIDGDALDLPFWMFKIEELSDVVFRGRPAMEEEGDILREVVASARGRYRLPAVHDLARDLGSTLLKRPLDFAGSRSAPEATSSAIDPSTPYRMKDAFAIIDELIGLHEIRWPRASLRSLKVRLEALYNDPRYRFMFARANMYETIAPIVGHVFRVPHHGRPITAFQLGGLPADVVNAVASVLSRLAFDVAVASQGAYEVLVLCEEAHRYVPSDPALGFAPTRQAIARIAKEGRKYGAYLGVVTQRPGELDPTILSQCSTIFAMRLSNERDQQIIRSAIADASASTINFLSSIGNREAIVFGEGVATTMRMRFAQLQPHELPSMATVRTADGAGRGELGLDEMIRRMRS</sequence>
<dbReference type="RefSeq" id="WP_103874517.1">
    <property type="nucleotide sequence ID" value="NZ_FNUY01000010.1"/>
</dbReference>
<dbReference type="Pfam" id="PF01935">
    <property type="entry name" value="DUF87"/>
    <property type="match status" value="1"/>
</dbReference>
<dbReference type="PANTHER" id="PTHR42957:SF1">
    <property type="entry name" value="HELICASE MJ1565-RELATED"/>
    <property type="match status" value="1"/>
</dbReference>
<keyword evidence="3" id="KW-1185">Reference proteome</keyword>
<dbReference type="SUPFAM" id="SSF52540">
    <property type="entry name" value="P-loop containing nucleoside triphosphate hydrolases"/>
    <property type="match status" value="1"/>
</dbReference>
<evidence type="ECO:0000259" key="1">
    <source>
        <dbReference type="Pfam" id="PF01935"/>
    </source>
</evidence>
<organism evidence="2 3">
    <name type="scientific">Bosea lathyri</name>
    <dbReference type="NCBI Taxonomy" id="1036778"/>
    <lineage>
        <taxon>Bacteria</taxon>
        <taxon>Pseudomonadati</taxon>
        <taxon>Pseudomonadota</taxon>
        <taxon>Alphaproteobacteria</taxon>
        <taxon>Hyphomicrobiales</taxon>
        <taxon>Boseaceae</taxon>
        <taxon>Bosea</taxon>
    </lineage>
</organism>
<name>A0A1H6CFH8_9HYPH</name>